<comment type="caution">
    <text evidence="1">The sequence shown here is derived from an EMBL/GenBank/DDBJ whole genome shotgun (WGS) entry which is preliminary data.</text>
</comment>
<evidence type="ECO:0000313" key="2">
    <source>
        <dbReference type="Proteomes" id="UP001060215"/>
    </source>
</evidence>
<gene>
    <name evidence="1" type="ORF">LOK49_LG11G02316</name>
</gene>
<keyword evidence="2" id="KW-1185">Reference proteome</keyword>
<evidence type="ECO:0000313" key="1">
    <source>
        <dbReference type="EMBL" id="KAI7993456.1"/>
    </source>
</evidence>
<sequence length="153" mass="17761">MGQEDLLELQDQNLASTMRKQQLRALEFWEKNWHIVCPGQDSLHFRIKRLAREPERFIWALSNCRIEVCNAIGMAENQCELSMGMSGDFEQALEFPCLVLRVMNEIFVNLSISQQRQRIVWHVSDAKVIPIWQKQLGDTLAKHVTSCGFKSNL</sequence>
<protein>
    <submittedName>
        <fullName evidence="1">Protein PLASTID TRANSCRIPTIONALLY ACTIVE 14</fullName>
    </submittedName>
</protein>
<name>A0ACC0G1D6_9ERIC</name>
<dbReference type="Proteomes" id="UP001060215">
    <property type="component" value="Chromosome 12"/>
</dbReference>
<dbReference type="EMBL" id="CM045769">
    <property type="protein sequence ID" value="KAI7993456.1"/>
    <property type="molecule type" value="Genomic_DNA"/>
</dbReference>
<reference evidence="1 2" key="1">
    <citation type="journal article" date="2022" name="Plant J.">
        <title>Chromosome-level genome of Camellia lanceoleosa provides a valuable resource for understanding genome evolution and self-incompatibility.</title>
        <authorList>
            <person name="Gong W."/>
            <person name="Xiao S."/>
            <person name="Wang L."/>
            <person name="Liao Z."/>
            <person name="Chang Y."/>
            <person name="Mo W."/>
            <person name="Hu G."/>
            <person name="Li W."/>
            <person name="Zhao G."/>
            <person name="Zhu H."/>
            <person name="Hu X."/>
            <person name="Ji K."/>
            <person name="Xiang X."/>
            <person name="Song Q."/>
            <person name="Yuan D."/>
            <person name="Jin S."/>
            <person name="Zhang L."/>
        </authorList>
    </citation>
    <scope>NUCLEOTIDE SEQUENCE [LARGE SCALE GENOMIC DNA]</scope>
    <source>
        <strain evidence="1">SQ_2022a</strain>
    </source>
</reference>
<accession>A0ACC0G1D6</accession>
<organism evidence="1 2">
    <name type="scientific">Camellia lanceoleosa</name>
    <dbReference type="NCBI Taxonomy" id="1840588"/>
    <lineage>
        <taxon>Eukaryota</taxon>
        <taxon>Viridiplantae</taxon>
        <taxon>Streptophyta</taxon>
        <taxon>Embryophyta</taxon>
        <taxon>Tracheophyta</taxon>
        <taxon>Spermatophyta</taxon>
        <taxon>Magnoliopsida</taxon>
        <taxon>eudicotyledons</taxon>
        <taxon>Gunneridae</taxon>
        <taxon>Pentapetalae</taxon>
        <taxon>asterids</taxon>
        <taxon>Ericales</taxon>
        <taxon>Theaceae</taxon>
        <taxon>Camellia</taxon>
    </lineage>
</organism>
<proteinExistence type="predicted"/>